<name>A0A0J6F761_9BACT</name>
<proteinExistence type="predicted"/>
<dbReference type="Proteomes" id="UP000036166">
    <property type="component" value="Unassembled WGS sequence"/>
</dbReference>
<dbReference type="PATRIC" id="fig|328812.4.peg.1743"/>
<reference evidence="2 3" key="1">
    <citation type="submission" date="2015-06" db="EMBL/GenBank/DDBJ databases">
        <title>Draft Genome Sequence of Parabacteroides goldsteinii with Putative Novel Metallo-Beta-Lactamases Isolated from a Blood Culture from a Human Patient.</title>
        <authorList>
            <person name="Krogh T.J."/>
            <person name="Agergaard C.N."/>
            <person name="Moller-Jensen J."/>
            <person name="Justesen U.S."/>
        </authorList>
    </citation>
    <scope>NUCLEOTIDE SEQUENCE [LARGE SCALE GENOMIC DNA]</scope>
    <source>
        <strain evidence="2 3">910340</strain>
    </source>
</reference>
<dbReference type="Gene3D" id="1.10.10.2910">
    <property type="match status" value="1"/>
</dbReference>
<dbReference type="InterPro" id="IPR010359">
    <property type="entry name" value="IrrE_HExxH"/>
</dbReference>
<dbReference type="PANTHER" id="PTHR43236">
    <property type="entry name" value="ANTITOXIN HIGA1"/>
    <property type="match status" value="1"/>
</dbReference>
<evidence type="ECO:0000313" key="2">
    <source>
        <dbReference type="EMBL" id="KMM30627.1"/>
    </source>
</evidence>
<dbReference type="AlphaFoldDB" id="A0A0J6F761"/>
<accession>A0A0J6F761</accession>
<dbReference type="InterPro" id="IPR052345">
    <property type="entry name" value="Rad_response_metalloprotease"/>
</dbReference>
<gene>
    <name evidence="2" type="ORF">ACM15_26915</name>
</gene>
<evidence type="ECO:0000313" key="3">
    <source>
        <dbReference type="Proteomes" id="UP000036166"/>
    </source>
</evidence>
<evidence type="ECO:0000259" key="1">
    <source>
        <dbReference type="Pfam" id="PF06114"/>
    </source>
</evidence>
<dbReference type="GeneID" id="69983257"/>
<dbReference type="PANTHER" id="PTHR43236:SF2">
    <property type="entry name" value="BLL0069 PROTEIN"/>
    <property type="match status" value="1"/>
</dbReference>
<dbReference type="EMBL" id="LFJV01000184">
    <property type="protein sequence ID" value="KMM30627.1"/>
    <property type="molecule type" value="Genomic_DNA"/>
</dbReference>
<sequence length="241" mass="28022">MKKDVISLLEYRAFEFRRENGLDPVEPIYIKQVLRRLNILTQYQPLSDNFSGMCLKTDKYKFILVNSNHPRGRQHFTIAHEFYHLFVQENHEVHACNPGINKDPREVEADYFASVLLMPEMGIRAMIPEEELWNKQISCSTVLKLEHYFSVSRSAMLVRLRALSLLSAEQYEKMKVIPVLRSALEYGYSDLALYRPGNENLFIGDYGDKARRLFDGEKISEGHYRELLSKIGINLGIGDEE</sequence>
<organism evidence="2 3">
    <name type="scientific">Parabacteroides goldsteinii</name>
    <dbReference type="NCBI Taxonomy" id="328812"/>
    <lineage>
        <taxon>Bacteria</taxon>
        <taxon>Pseudomonadati</taxon>
        <taxon>Bacteroidota</taxon>
        <taxon>Bacteroidia</taxon>
        <taxon>Bacteroidales</taxon>
        <taxon>Tannerellaceae</taxon>
        <taxon>Parabacteroides</taxon>
    </lineage>
</organism>
<protein>
    <submittedName>
        <fullName evidence="2">Transcriptional regulator</fullName>
    </submittedName>
</protein>
<dbReference type="RefSeq" id="WP_009860164.1">
    <property type="nucleotide sequence ID" value="NZ_AP031410.1"/>
</dbReference>
<feature type="domain" description="IrrE N-terminal-like" evidence="1">
    <location>
        <begin position="36"/>
        <end position="160"/>
    </location>
</feature>
<comment type="caution">
    <text evidence="2">The sequence shown here is derived from an EMBL/GenBank/DDBJ whole genome shotgun (WGS) entry which is preliminary data.</text>
</comment>
<dbReference type="Pfam" id="PF06114">
    <property type="entry name" value="Peptidase_M78"/>
    <property type="match status" value="1"/>
</dbReference>